<gene>
    <name evidence="1" type="ORF">EURHEDRAFT_541563</name>
</gene>
<accession>A0A017S8X7</accession>
<dbReference type="Pfam" id="PF14388">
    <property type="entry name" value="DUF4419"/>
    <property type="match status" value="2"/>
</dbReference>
<evidence type="ECO:0000313" key="2">
    <source>
        <dbReference type="Proteomes" id="UP000019804"/>
    </source>
</evidence>
<dbReference type="InterPro" id="IPR025533">
    <property type="entry name" value="DUF4419"/>
</dbReference>
<evidence type="ECO:0000313" key="1">
    <source>
        <dbReference type="EMBL" id="EYE93417.1"/>
    </source>
</evidence>
<dbReference type="STRING" id="1388766.A0A017S8X7"/>
<dbReference type="GeneID" id="63702519"/>
<sequence length="319" mass="35497">MSLPSGHVQKNIDGAQVLQKNHISPSNHGFVRAVFHAYSFHQHITLRPEDVWFSNLSQLSSFINAQDGSINIVELGELAVRMTDMVEQNVVNPQLRTWIMPSFSTTADSDKVVAATLMMGSLQKYFSYRMSLCYGISSVTLLRNREDWEQLVIKLDNIPTLGKGPHNFCSGSGPHYLHGLIATFCFRGEMNDSCIKFGLEKVLSHRVEMNDIRSVLTSVPVTVNDNGGVHETKMVAGMVGIQATSNGYPMDRARDYEYGPGGKRVSAGPVDQPNSDSIQLVSGWWTCDMESSEIKQARQKEKQAIIDGLNMLKYADNSY</sequence>
<protein>
    <submittedName>
        <fullName evidence="1">Uncharacterized protein</fullName>
    </submittedName>
</protein>
<dbReference type="Proteomes" id="UP000019804">
    <property type="component" value="Unassembled WGS sequence"/>
</dbReference>
<proteinExistence type="predicted"/>
<reference evidence="2" key="1">
    <citation type="journal article" date="2014" name="Nat. Commun.">
        <title>Genomic adaptations of the halophilic Dead Sea filamentous fungus Eurotium rubrum.</title>
        <authorList>
            <person name="Kis-Papo T."/>
            <person name="Weig A.R."/>
            <person name="Riley R."/>
            <person name="Persoh D."/>
            <person name="Salamov A."/>
            <person name="Sun H."/>
            <person name="Lipzen A."/>
            <person name="Wasser S.P."/>
            <person name="Rambold G."/>
            <person name="Grigoriev I.V."/>
            <person name="Nevo E."/>
        </authorList>
    </citation>
    <scope>NUCLEOTIDE SEQUENCE [LARGE SCALE GENOMIC DNA]</scope>
    <source>
        <strain evidence="2">CBS 135680</strain>
    </source>
</reference>
<dbReference type="PANTHER" id="PTHR31252">
    <property type="entry name" value="DUF4419 DOMAIN-CONTAINING PROTEIN"/>
    <property type="match status" value="1"/>
</dbReference>
<organism evidence="1 2">
    <name type="scientific">Aspergillus ruber (strain CBS 135680)</name>
    <dbReference type="NCBI Taxonomy" id="1388766"/>
    <lineage>
        <taxon>Eukaryota</taxon>
        <taxon>Fungi</taxon>
        <taxon>Dikarya</taxon>
        <taxon>Ascomycota</taxon>
        <taxon>Pezizomycotina</taxon>
        <taxon>Eurotiomycetes</taxon>
        <taxon>Eurotiomycetidae</taxon>
        <taxon>Eurotiales</taxon>
        <taxon>Aspergillaceae</taxon>
        <taxon>Aspergillus</taxon>
        <taxon>Aspergillus subgen. Aspergillus</taxon>
    </lineage>
</organism>
<dbReference type="HOGENOM" id="CLU_037155_2_0_1"/>
<dbReference type="OrthoDB" id="4492694at2759"/>
<dbReference type="RefSeq" id="XP_040637105.1">
    <property type="nucleotide sequence ID" value="XM_040787395.1"/>
</dbReference>
<dbReference type="AlphaFoldDB" id="A0A017S8X7"/>
<dbReference type="PANTHER" id="PTHR31252:SF11">
    <property type="entry name" value="DUF4419 DOMAIN-CONTAINING PROTEIN"/>
    <property type="match status" value="1"/>
</dbReference>
<keyword evidence="2" id="KW-1185">Reference proteome</keyword>
<dbReference type="EMBL" id="KK088431">
    <property type="protein sequence ID" value="EYE93417.1"/>
    <property type="molecule type" value="Genomic_DNA"/>
</dbReference>
<name>A0A017S8X7_ASPRC</name>